<dbReference type="GO" id="GO:0003959">
    <property type="term" value="F:NADPH dehydrogenase activity"/>
    <property type="evidence" value="ECO:0007669"/>
    <property type="project" value="InterPro"/>
</dbReference>
<evidence type="ECO:0000256" key="5">
    <source>
        <dbReference type="ARBA" id="ARBA00023002"/>
    </source>
</evidence>
<reference evidence="7 8" key="1">
    <citation type="submission" date="2015-05" db="EMBL/GenBank/DDBJ databases">
        <title>Distinctive expansion of gene families associated with plant cell wall degradation and secondary metabolism in the genomes of grapevine trunk pathogens.</title>
        <authorList>
            <person name="Lawrence D.P."/>
            <person name="Travadon R."/>
            <person name="Rolshausen P.E."/>
            <person name="Baumgartner K."/>
        </authorList>
    </citation>
    <scope>NUCLEOTIDE SEQUENCE [LARGE SCALE GENOMIC DNA]</scope>
    <source>
        <strain evidence="7">UCRPC4</strain>
    </source>
</reference>
<keyword evidence="4" id="KW-0521">NADP</keyword>
<reference evidence="7 8" key="2">
    <citation type="submission" date="2015-05" db="EMBL/GenBank/DDBJ databases">
        <authorList>
            <person name="Morales-Cruz A."/>
            <person name="Amrine K.C."/>
            <person name="Cantu D."/>
        </authorList>
    </citation>
    <scope>NUCLEOTIDE SEQUENCE [LARGE SCALE GENOMIC DNA]</scope>
    <source>
        <strain evidence="7">UCRPC4</strain>
    </source>
</reference>
<dbReference type="GO" id="GO:0050661">
    <property type="term" value="F:NADP binding"/>
    <property type="evidence" value="ECO:0007669"/>
    <property type="project" value="InterPro"/>
</dbReference>
<dbReference type="GO" id="GO:0010181">
    <property type="term" value="F:FMN binding"/>
    <property type="evidence" value="ECO:0007669"/>
    <property type="project" value="InterPro"/>
</dbReference>
<dbReference type="PANTHER" id="PTHR43303:SF4">
    <property type="entry name" value="NADPH DEHYDROGENASE C23G7.10C-RELATED"/>
    <property type="match status" value="1"/>
</dbReference>
<feature type="domain" description="NADH:flavin oxidoreductase/NADH oxidase N-terminal" evidence="6">
    <location>
        <begin position="53"/>
        <end position="393"/>
    </location>
</feature>
<dbReference type="AlphaFoldDB" id="A0A0G2ES17"/>
<keyword evidence="2" id="KW-0285">Flavoprotein</keyword>
<accession>A0A0G2ES17</accession>
<evidence type="ECO:0000256" key="3">
    <source>
        <dbReference type="ARBA" id="ARBA00022643"/>
    </source>
</evidence>
<evidence type="ECO:0000256" key="4">
    <source>
        <dbReference type="ARBA" id="ARBA00022857"/>
    </source>
</evidence>
<evidence type="ECO:0000313" key="7">
    <source>
        <dbReference type="EMBL" id="KKY24946.1"/>
    </source>
</evidence>
<dbReference type="CDD" id="cd02932">
    <property type="entry name" value="OYE_YqiM_FMN"/>
    <property type="match status" value="1"/>
</dbReference>
<evidence type="ECO:0000259" key="6">
    <source>
        <dbReference type="Pfam" id="PF00724"/>
    </source>
</evidence>
<keyword evidence="5" id="KW-0560">Oxidoreductase</keyword>
<dbReference type="InterPro" id="IPR044152">
    <property type="entry name" value="YqjM-like"/>
</dbReference>
<keyword evidence="3" id="KW-0288">FMN</keyword>
<dbReference type="InterPro" id="IPR001155">
    <property type="entry name" value="OxRdtase_FMN_N"/>
</dbReference>
<dbReference type="OrthoDB" id="72788at2759"/>
<protein>
    <submittedName>
        <fullName evidence="7">Putative nadh-dependent flavin oxidoreductase</fullName>
    </submittedName>
</protein>
<dbReference type="Pfam" id="PF00724">
    <property type="entry name" value="Oxidored_FMN"/>
    <property type="match status" value="1"/>
</dbReference>
<dbReference type="Gene3D" id="3.20.20.70">
    <property type="entry name" value="Aldolase class I"/>
    <property type="match status" value="1"/>
</dbReference>
<dbReference type="InterPro" id="IPR013785">
    <property type="entry name" value="Aldolase_TIM"/>
</dbReference>
<dbReference type="SUPFAM" id="SSF51395">
    <property type="entry name" value="FMN-linked oxidoreductases"/>
    <property type="match status" value="1"/>
</dbReference>
<name>A0A0G2ES17_PHACM</name>
<dbReference type="EMBL" id="LCWF01000054">
    <property type="protein sequence ID" value="KKY24946.1"/>
    <property type="molecule type" value="Genomic_DNA"/>
</dbReference>
<dbReference type="Proteomes" id="UP000053317">
    <property type="component" value="Unassembled WGS sequence"/>
</dbReference>
<organism evidence="7 8">
    <name type="scientific">Phaeomoniella chlamydospora</name>
    <name type="common">Phaeoacremonium chlamydosporum</name>
    <dbReference type="NCBI Taxonomy" id="158046"/>
    <lineage>
        <taxon>Eukaryota</taxon>
        <taxon>Fungi</taxon>
        <taxon>Dikarya</taxon>
        <taxon>Ascomycota</taxon>
        <taxon>Pezizomycotina</taxon>
        <taxon>Eurotiomycetes</taxon>
        <taxon>Chaetothyriomycetidae</taxon>
        <taxon>Phaeomoniellales</taxon>
        <taxon>Phaeomoniellaceae</taxon>
        <taxon>Phaeomoniella</taxon>
    </lineage>
</organism>
<comment type="cofactor">
    <cofactor evidence="1">
        <name>FMN</name>
        <dbReference type="ChEBI" id="CHEBI:58210"/>
    </cofactor>
</comment>
<sequence>MSPSTSSPSSDYTLYRSPCIPNLPYFTPKQRIPVGTAILDPENGVTEDTINPVFKPITIRGMTFQNRIFVAPMCMYSCEGGMLTDFHVAHYGQWAMRGAPLITIEATAVVPWGLNTPQDSALYSRAQIAPLKRVVDFIHSQSQRAAIQLQHAGRKSSICPPWLGLKLVPSEHGGFPEQVKGPSGNEAWNENYASPSEMTEEEIWEVIHGFGSAAKWAVEEAGVDVIAVHGAHGYLIHEFASPASNHRTDSWGGSFSNRTRFGLEILRSIRRSIPSHVPVFWKISAVDWLPDGQGWEITDTLRYAPLLAAEGVDFLDVSSGGVDRRQKVELGYQYQVGFAKMVKDLKIPGLTVGAVGWIRDGKCVDDIISNNKADVVSVAREFLRDPNFVQKVALETGKACPI</sequence>
<comment type="caution">
    <text evidence="7">The sequence shown here is derived from an EMBL/GenBank/DDBJ whole genome shotgun (WGS) entry which is preliminary data.</text>
</comment>
<dbReference type="PANTHER" id="PTHR43303">
    <property type="entry name" value="NADPH DEHYDROGENASE C23G7.10C-RELATED"/>
    <property type="match status" value="1"/>
</dbReference>
<evidence type="ECO:0000256" key="1">
    <source>
        <dbReference type="ARBA" id="ARBA00001917"/>
    </source>
</evidence>
<gene>
    <name evidence="7" type="ORF">UCRPC4_g02247</name>
</gene>
<evidence type="ECO:0000256" key="2">
    <source>
        <dbReference type="ARBA" id="ARBA00022630"/>
    </source>
</evidence>
<keyword evidence="8" id="KW-1185">Reference proteome</keyword>
<proteinExistence type="predicted"/>
<evidence type="ECO:0000313" key="8">
    <source>
        <dbReference type="Proteomes" id="UP000053317"/>
    </source>
</evidence>